<feature type="domain" description="DUF7702" evidence="2">
    <location>
        <begin position="129"/>
        <end position="270"/>
    </location>
</feature>
<feature type="transmembrane region" description="Helical" evidence="1">
    <location>
        <begin position="132"/>
        <end position="152"/>
    </location>
</feature>
<feature type="transmembrane region" description="Helical" evidence="1">
    <location>
        <begin position="245"/>
        <end position="269"/>
    </location>
</feature>
<evidence type="ECO:0000313" key="3">
    <source>
        <dbReference type="EMBL" id="KAF4308278.1"/>
    </source>
</evidence>
<comment type="caution">
    <text evidence="3">The sequence shown here is derived from an EMBL/GenBank/DDBJ whole genome shotgun (WGS) entry which is preliminary data.</text>
</comment>
<dbReference type="OrthoDB" id="2560628at2759"/>
<keyword evidence="1" id="KW-1133">Transmembrane helix</keyword>
<name>A0A8H4N5T0_9PEZI</name>
<protein>
    <recommendedName>
        <fullName evidence="2">DUF7702 domain-containing protein</fullName>
    </recommendedName>
</protein>
<dbReference type="Proteomes" id="UP000572817">
    <property type="component" value="Unassembled WGS sequence"/>
</dbReference>
<keyword evidence="1" id="KW-0472">Membrane</keyword>
<feature type="transmembrane region" description="Helical" evidence="1">
    <location>
        <begin position="12"/>
        <end position="30"/>
    </location>
</feature>
<feature type="transmembrane region" description="Helical" evidence="1">
    <location>
        <begin position="204"/>
        <end position="225"/>
    </location>
</feature>
<feature type="domain" description="DUF7702" evidence="2">
    <location>
        <begin position="4"/>
        <end position="91"/>
    </location>
</feature>
<dbReference type="AlphaFoldDB" id="A0A8H4N5T0"/>
<dbReference type="PANTHER" id="PTHR42109:SF2">
    <property type="entry name" value="INTEGRAL MEMBRANE PROTEIN"/>
    <property type="match status" value="1"/>
</dbReference>
<sequence>MGHLNERGWINVATLVVYIPLLAGTFFTLFRQGFRFKSFYYLLIFILVKFVGAAMTIDVQVKDNASLYTPAAILSTIVLTPLVMTVAGIINLKYASLPSDTYIEPNAYALLPRSALADPHAKPLVSSRTTRLTHVTHLAILASLGLGVAGGLDVFSTTPDPGSSGKTYMRAAAGLAAGALFLIFVVTLTNSANARALGGWYARLYTVVAWVALPLLAARVAYTVGMAATIMTTRTQVFNPLTGSWVLYLCLAWLPEVLLGYVLVLLGLAKSRV</sequence>
<dbReference type="EMBL" id="WWBZ02000022">
    <property type="protein sequence ID" value="KAF4308278.1"/>
    <property type="molecule type" value="Genomic_DNA"/>
</dbReference>
<reference evidence="3" key="1">
    <citation type="submission" date="2020-04" db="EMBL/GenBank/DDBJ databases">
        <title>Genome Assembly and Annotation of Botryosphaeria dothidea sdau 11-99, a Latent Pathogen of Apple Fruit Ring Rot in China.</title>
        <authorList>
            <person name="Yu C."/>
            <person name="Diao Y."/>
            <person name="Lu Q."/>
            <person name="Zhao J."/>
            <person name="Cui S."/>
            <person name="Peng C."/>
            <person name="He B."/>
            <person name="Liu H."/>
        </authorList>
    </citation>
    <scope>NUCLEOTIDE SEQUENCE [LARGE SCALE GENOMIC DNA]</scope>
    <source>
        <strain evidence="3">Sdau11-99</strain>
    </source>
</reference>
<organism evidence="3 4">
    <name type="scientific">Botryosphaeria dothidea</name>
    <dbReference type="NCBI Taxonomy" id="55169"/>
    <lineage>
        <taxon>Eukaryota</taxon>
        <taxon>Fungi</taxon>
        <taxon>Dikarya</taxon>
        <taxon>Ascomycota</taxon>
        <taxon>Pezizomycotina</taxon>
        <taxon>Dothideomycetes</taxon>
        <taxon>Dothideomycetes incertae sedis</taxon>
        <taxon>Botryosphaeriales</taxon>
        <taxon>Botryosphaeriaceae</taxon>
        <taxon>Botryosphaeria</taxon>
    </lineage>
</organism>
<evidence type="ECO:0000313" key="4">
    <source>
        <dbReference type="Proteomes" id="UP000572817"/>
    </source>
</evidence>
<feature type="transmembrane region" description="Helical" evidence="1">
    <location>
        <begin position="39"/>
        <end position="61"/>
    </location>
</feature>
<dbReference type="InterPro" id="IPR056119">
    <property type="entry name" value="DUF7702"/>
</dbReference>
<evidence type="ECO:0000256" key="1">
    <source>
        <dbReference type="SAM" id="Phobius"/>
    </source>
</evidence>
<feature type="transmembrane region" description="Helical" evidence="1">
    <location>
        <begin position="172"/>
        <end position="192"/>
    </location>
</feature>
<keyword evidence="4" id="KW-1185">Reference proteome</keyword>
<dbReference type="Pfam" id="PF24800">
    <property type="entry name" value="DUF7702"/>
    <property type="match status" value="2"/>
</dbReference>
<feature type="transmembrane region" description="Helical" evidence="1">
    <location>
        <begin position="67"/>
        <end position="90"/>
    </location>
</feature>
<accession>A0A8H4N5T0</accession>
<keyword evidence="1" id="KW-0812">Transmembrane</keyword>
<evidence type="ECO:0000259" key="2">
    <source>
        <dbReference type="Pfam" id="PF24800"/>
    </source>
</evidence>
<dbReference type="PANTHER" id="PTHR42109">
    <property type="entry name" value="UNPLACED GENOMIC SCAFFOLD UM_SCAF_CONTIG_1.265, WHOLE GENOME SHOTGUN SEQUENCE"/>
    <property type="match status" value="1"/>
</dbReference>
<gene>
    <name evidence="3" type="ORF">GTA08_BOTSDO03825</name>
</gene>
<proteinExistence type="predicted"/>